<evidence type="ECO:0000259" key="10">
    <source>
        <dbReference type="PROSITE" id="PS50011"/>
    </source>
</evidence>
<evidence type="ECO:0000256" key="2">
    <source>
        <dbReference type="ARBA" id="ARBA00022527"/>
    </source>
</evidence>
<dbReference type="GO" id="GO:0090090">
    <property type="term" value="P:negative regulation of canonical Wnt signaling pathway"/>
    <property type="evidence" value="ECO:0007669"/>
    <property type="project" value="TreeGrafter"/>
</dbReference>
<keyword evidence="5 11" id="KW-0418">Kinase</keyword>
<dbReference type="PROSITE" id="PS50011">
    <property type="entry name" value="PROTEIN_KINASE_DOM"/>
    <property type="match status" value="1"/>
</dbReference>
<dbReference type="AlphaFoldDB" id="F2UIV3"/>
<dbReference type="GO" id="GO:0005524">
    <property type="term" value="F:ATP binding"/>
    <property type="evidence" value="ECO:0007669"/>
    <property type="project" value="UniProtKB-UniRule"/>
</dbReference>
<dbReference type="GO" id="GO:0005634">
    <property type="term" value="C:nucleus"/>
    <property type="evidence" value="ECO:0007669"/>
    <property type="project" value="TreeGrafter"/>
</dbReference>
<dbReference type="GO" id="GO:0004674">
    <property type="term" value="F:protein serine/threonine kinase activity"/>
    <property type="evidence" value="ECO:0007669"/>
    <property type="project" value="UniProtKB-KW"/>
</dbReference>
<evidence type="ECO:0000313" key="12">
    <source>
        <dbReference type="Proteomes" id="UP000007799"/>
    </source>
</evidence>
<dbReference type="FunFam" id="1.10.510.10:FF:000624">
    <property type="entry name" value="Mitogen-activated protein kinase"/>
    <property type="match status" value="1"/>
</dbReference>
<accession>F2UIV3</accession>
<dbReference type="GO" id="GO:0032436">
    <property type="term" value="P:positive regulation of proteasomal ubiquitin-dependent protein catabolic process"/>
    <property type="evidence" value="ECO:0007669"/>
    <property type="project" value="TreeGrafter"/>
</dbReference>
<dbReference type="GO" id="GO:0070507">
    <property type="term" value="P:regulation of microtubule cytoskeleton organization"/>
    <property type="evidence" value="ECO:0007669"/>
    <property type="project" value="TreeGrafter"/>
</dbReference>
<dbReference type="InterPro" id="IPR017441">
    <property type="entry name" value="Protein_kinase_ATP_BS"/>
</dbReference>
<dbReference type="PANTHER" id="PTHR24057">
    <property type="entry name" value="GLYCOGEN SYNTHASE KINASE-3 ALPHA"/>
    <property type="match status" value="1"/>
</dbReference>
<dbReference type="RefSeq" id="XP_004990991.1">
    <property type="nucleotide sequence ID" value="XM_004990934.1"/>
</dbReference>
<evidence type="ECO:0000256" key="7">
    <source>
        <dbReference type="PROSITE-ProRule" id="PRU10141"/>
    </source>
</evidence>
<dbReference type="SMART" id="SM00220">
    <property type="entry name" value="S_TKc"/>
    <property type="match status" value="1"/>
</dbReference>
<dbReference type="GO" id="GO:0007165">
    <property type="term" value="P:signal transduction"/>
    <property type="evidence" value="ECO:0007669"/>
    <property type="project" value="TreeGrafter"/>
</dbReference>
<dbReference type="GO" id="GO:0005829">
    <property type="term" value="C:cytosol"/>
    <property type="evidence" value="ECO:0007669"/>
    <property type="project" value="TreeGrafter"/>
</dbReference>
<evidence type="ECO:0000256" key="6">
    <source>
        <dbReference type="ARBA" id="ARBA00022840"/>
    </source>
</evidence>
<keyword evidence="4 7" id="KW-0547">Nucleotide-binding</keyword>
<evidence type="ECO:0000313" key="11">
    <source>
        <dbReference type="EMBL" id="EGD77152.1"/>
    </source>
</evidence>
<keyword evidence="2 8" id="KW-0723">Serine/threonine-protein kinase</keyword>
<dbReference type="PROSITE" id="PS00107">
    <property type="entry name" value="PROTEIN_KINASE_ATP"/>
    <property type="match status" value="1"/>
</dbReference>
<sequence length="389" mass="44056">MDDDSRRRTTSFVDPAEMQEGNDKYDPLTGAMDGMNVNGTMTKVRAMRGPSRRAIEEEIQYGDLSVVGNGSFGVVFKTKMIDSKGTHNVALKKVLQDRRYKNRELEIMREVGHRNIVELKWFFFTPGAKNDTYLNLVMEFMPTSLGQFSDGYCKRKMQMPAFYVKLSVYQMFRALAYLHGRGICHRDIKPQNLLLNVSAGVLKLCDFGCAKQLHSDQPNVSYICSRYYRAPELCIGASFYSTAIDVWSGACVMAELLMNRPIFRGTKSSDQMEKIMRVLGAPSSTELRAMNPEFRGSLSSPRTTSLEDLLRVRPSAERAVEIDLLKKTFAYVPKKRPTSIEVLAHPFFDELRDPKTSLPNGNPLPELFDFTPEELALSPGIEKRLKPKA</sequence>
<evidence type="ECO:0000256" key="3">
    <source>
        <dbReference type="ARBA" id="ARBA00022679"/>
    </source>
</evidence>
<dbReference type="FunCoup" id="F2UIV3">
    <property type="interactions" value="1444"/>
</dbReference>
<name>F2UIV3_SALR5</name>
<feature type="domain" description="Protein kinase" evidence="10">
    <location>
        <begin position="61"/>
        <end position="348"/>
    </location>
</feature>
<protein>
    <submittedName>
        <fullName evidence="11">CMGC/GSK protein kinase</fullName>
    </submittedName>
</protein>
<evidence type="ECO:0000256" key="4">
    <source>
        <dbReference type="ARBA" id="ARBA00022741"/>
    </source>
</evidence>
<dbReference type="Pfam" id="PF00069">
    <property type="entry name" value="Pkinase"/>
    <property type="match status" value="1"/>
</dbReference>
<evidence type="ECO:0000256" key="8">
    <source>
        <dbReference type="RuleBase" id="RU000304"/>
    </source>
</evidence>
<keyword evidence="6 7" id="KW-0067">ATP-binding</keyword>
<dbReference type="EMBL" id="GL832976">
    <property type="protein sequence ID" value="EGD77152.1"/>
    <property type="molecule type" value="Genomic_DNA"/>
</dbReference>
<dbReference type="KEGG" id="sre:PTSG_07485"/>
<dbReference type="GO" id="GO:0030154">
    <property type="term" value="P:cell differentiation"/>
    <property type="evidence" value="ECO:0007669"/>
    <property type="project" value="TreeGrafter"/>
</dbReference>
<dbReference type="InterPro" id="IPR008271">
    <property type="entry name" value="Ser/Thr_kinase_AS"/>
</dbReference>
<dbReference type="OrthoDB" id="272141at2759"/>
<evidence type="ECO:0000256" key="1">
    <source>
        <dbReference type="ARBA" id="ARBA00005527"/>
    </source>
</evidence>
<feature type="region of interest" description="Disordered" evidence="9">
    <location>
        <begin position="1"/>
        <end position="28"/>
    </location>
</feature>
<dbReference type="PANTHER" id="PTHR24057:SF0">
    <property type="entry name" value="PROTEIN KINASE SHAGGY-RELATED"/>
    <property type="match status" value="1"/>
</dbReference>
<reference evidence="11" key="1">
    <citation type="submission" date="2009-08" db="EMBL/GenBank/DDBJ databases">
        <title>Annotation of Salpingoeca rosetta.</title>
        <authorList>
            <consortium name="The Broad Institute Genome Sequencing Platform"/>
            <person name="Russ C."/>
            <person name="Cuomo C."/>
            <person name="Burger G."/>
            <person name="Gray M.W."/>
            <person name="Holland P.W.H."/>
            <person name="King N."/>
            <person name="Lang F.B.F."/>
            <person name="Roger A.J."/>
            <person name="Ruiz-Trillo I."/>
            <person name="Young S.K."/>
            <person name="Zeng Q."/>
            <person name="Gargeya S."/>
            <person name="Alvarado L."/>
            <person name="Berlin A."/>
            <person name="Chapman S.B."/>
            <person name="Chen Z."/>
            <person name="Freedman E."/>
            <person name="Gellesch M."/>
            <person name="Goldberg J."/>
            <person name="Griggs A."/>
            <person name="Gujja S."/>
            <person name="Heilman E."/>
            <person name="Heiman D."/>
            <person name="Howarth C."/>
            <person name="Mehta T."/>
            <person name="Neiman D."/>
            <person name="Pearson M."/>
            <person name="Roberts A."/>
            <person name="Saif S."/>
            <person name="Shea T."/>
            <person name="Shenoy N."/>
            <person name="Sisk P."/>
            <person name="Stolte C."/>
            <person name="Sykes S."/>
            <person name="White J."/>
            <person name="Yandava C."/>
            <person name="Haas B."/>
            <person name="Nusbaum C."/>
            <person name="Birren B."/>
        </authorList>
    </citation>
    <scope>NUCLEOTIDE SEQUENCE [LARGE SCALE GENOMIC DNA]</scope>
    <source>
        <strain evidence="11">ATCC 50818</strain>
    </source>
</reference>
<dbReference type="InParanoid" id="F2UIV3"/>
<dbReference type="eggNOG" id="KOG0658">
    <property type="taxonomic scope" value="Eukaryota"/>
</dbReference>
<dbReference type="InterPro" id="IPR050591">
    <property type="entry name" value="GSK-3"/>
</dbReference>
<dbReference type="InterPro" id="IPR039192">
    <property type="entry name" value="STKc_GSK3"/>
</dbReference>
<keyword evidence="12" id="KW-1185">Reference proteome</keyword>
<evidence type="ECO:0000256" key="5">
    <source>
        <dbReference type="ARBA" id="ARBA00022777"/>
    </source>
</evidence>
<dbReference type="PROSITE" id="PS00108">
    <property type="entry name" value="PROTEIN_KINASE_ST"/>
    <property type="match status" value="1"/>
</dbReference>
<dbReference type="GeneID" id="16071553"/>
<dbReference type="Gene3D" id="1.10.510.10">
    <property type="entry name" value="Transferase(Phosphotransferase) domain 1"/>
    <property type="match status" value="1"/>
</dbReference>
<evidence type="ECO:0000256" key="9">
    <source>
        <dbReference type="SAM" id="MobiDB-lite"/>
    </source>
</evidence>
<dbReference type="Proteomes" id="UP000007799">
    <property type="component" value="Unassembled WGS sequence"/>
</dbReference>
<organism evidence="12">
    <name type="scientific">Salpingoeca rosetta (strain ATCC 50818 / BSB-021)</name>
    <dbReference type="NCBI Taxonomy" id="946362"/>
    <lineage>
        <taxon>Eukaryota</taxon>
        <taxon>Choanoflagellata</taxon>
        <taxon>Craspedida</taxon>
        <taxon>Salpingoecidae</taxon>
        <taxon>Salpingoeca</taxon>
    </lineage>
</organism>
<dbReference type="CDD" id="cd14137">
    <property type="entry name" value="STKc_GSK3"/>
    <property type="match status" value="1"/>
</dbReference>
<dbReference type="SUPFAM" id="SSF56112">
    <property type="entry name" value="Protein kinase-like (PK-like)"/>
    <property type="match status" value="1"/>
</dbReference>
<dbReference type="OMA" id="MKTTMPM"/>
<dbReference type="Gene3D" id="3.30.200.20">
    <property type="entry name" value="Phosphorylase Kinase, domain 1"/>
    <property type="match status" value="1"/>
</dbReference>
<dbReference type="InterPro" id="IPR000719">
    <property type="entry name" value="Prot_kinase_dom"/>
</dbReference>
<comment type="similarity">
    <text evidence="1">Belongs to the protein kinase superfamily. CMGC Ser/Thr protein kinase family. GSK-3 subfamily.</text>
</comment>
<feature type="binding site" evidence="7">
    <location>
        <position position="92"/>
    </location>
    <ligand>
        <name>ATP</name>
        <dbReference type="ChEBI" id="CHEBI:30616"/>
    </ligand>
</feature>
<keyword evidence="3" id="KW-0808">Transferase</keyword>
<proteinExistence type="inferred from homology"/>
<dbReference type="InterPro" id="IPR011009">
    <property type="entry name" value="Kinase-like_dom_sf"/>
</dbReference>
<dbReference type="STRING" id="946362.F2UIV3"/>
<gene>
    <name evidence="11" type="ORF">PTSG_07485</name>
</gene>